<evidence type="ECO:0000313" key="3">
    <source>
        <dbReference type="EMBL" id="CAF3570936.1"/>
    </source>
</evidence>
<keyword evidence="4" id="KW-1185">Reference proteome</keyword>
<dbReference type="AlphaFoldDB" id="A0A813RYN2"/>
<dbReference type="PANTHER" id="PTHR12748:SF0">
    <property type="entry name" value="ORIGIN RECOGNITION COMPLEX SUBUNIT 3"/>
    <property type="match status" value="1"/>
</dbReference>
<dbReference type="Proteomes" id="UP000663829">
    <property type="component" value="Unassembled WGS sequence"/>
</dbReference>
<organism evidence="2 4">
    <name type="scientific">Didymodactylos carnosus</name>
    <dbReference type="NCBI Taxonomy" id="1234261"/>
    <lineage>
        <taxon>Eukaryota</taxon>
        <taxon>Metazoa</taxon>
        <taxon>Spiralia</taxon>
        <taxon>Gnathifera</taxon>
        <taxon>Rotifera</taxon>
        <taxon>Eurotatoria</taxon>
        <taxon>Bdelloidea</taxon>
        <taxon>Philodinida</taxon>
        <taxon>Philodinidae</taxon>
        <taxon>Didymodactylos</taxon>
    </lineage>
</organism>
<evidence type="ECO:0000313" key="4">
    <source>
        <dbReference type="Proteomes" id="UP000663829"/>
    </source>
</evidence>
<evidence type="ECO:0000259" key="1">
    <source>
        <dbReference type="Pfam" id="PF07034"/>
    </source>
</evidence>
<dbReference type="EMBL" id="CAJNOQ010000318">
    <property type="protein sequence ID" value="CAF0787004.1"/>
    <property type="molecule type" value="Genomic_DNA"/>
</dbReference>
<accession>A0A813RYN2</accession>
<feature type="domain" description="Origin recognition complex subunit 3 N-terminal" evidence="1">
    <location>
        <begin position="25"/>
        <end position="296"/>
    </location>
</feature>
<protein>
    <recommendedName>
        <fullName evidence="1">Origin recognition complex subunit 3 N-terminal domain-containing protein</fullName>
    </recommendedName>
</protein>
<comment type="caution">
    <text evidence="2">The sequence shown here is derived from an EMBL/GenBank/DDBJ whole genome shotgun (WGS) entry which is preliminary data.</text>
</comment>
<dbReference type="PANTHER" id="PTHR12748">
    <property type="entry name" value="ORIGIN RECOGNITION COMPLEX SUBUNIT 3"/>
    <property type="match status" value="1"/>
</dbReference>
<dbReference type="OrthoDB" id="10265211at2759"/>
<gene>
    <name evidence="2" type="ORF">GPM918_LOCUS2791</name>
    <name evidence="3" type="ORF">SRO942_LOCUS2791</name>
</gene>
<dbReference type="GO" id="GO:0005656">
    <property type="term" value="C:nuclear pre-replicative complex"/>
    <property type="evidence" value="ECO:0007669"/>
    <property type="project" value="TreeGrafter"/>
</dbReference>
<dbReference type="EMBL" id="CAJOBC010000318">
    <property type="protein sequence ID" value="CAF3570936.1"/>
    <property type="molecule type" value="Genomic_DNA"/>
</dbReference>
<proteinExistence type="predicted"/>
<dbReference type="GO" id="GO:0006270">
    <property type="term" value="P:DNA replication initiation"/>
    <property type="evidence" value="ECO:0007669"/>
    <property type="project" value="TreeGrafter"/>
</dbReference>
<reference evidence="2" key="1">
    <citation type="submission" date="2021-02" db="EMBL/GenBank/DDBJ databases">
        <authorList>
            <person name="Nowell W R."/>
        </authorList>
    </citation>
    <scope>NUCLEOTIDE SEQUENCE</scope>
</reference>
<sequence length="551" mass="64186">MSRKSDEQSVTNSTIVETYRVDKKPVKGAKTSSSHSSKEDMSLKTYLKRAKSIENVLRRIKSKLHARLIDNVIDFIRQNELFRHNHKCFEHIPTATLVMGTNISDHIQLFYELNDQIHLEFNSVLVTLNEADCVSVGKILTTTKCALNEFYPDDEDDLYFRFSKFISFYQQLDETKKRSLIFIIPEFESISLTIFENFVTLLGLQIKSISILLIVGFRGGNNSLQRLVSSRISSVLSIDKIQNSSPRKYFEHIIKALFLSEETYMSITSEQFKFLENGYLENFSLTWLEHTLKYILFLSQQQQQLLSASVQTFDTCLFNALFIACDKLPNYPLGRTRSSFYYLYLSSYLNSDKFLNELVLSINSATYHQLDLCLKVFIEHACYSKLSNCQQFVQYAHNILESIVDNADDDDTVTKCITLRSLIDKKLSKYREKVYQWIKQICKTFEQEQNDYSDKTGILNERLMPITRANFIKELMEMKFWNPVNNMTYDTPDLARLYQTYSECGTKISLVHWFESFAARFVHGLVELEYLGFTKASIQRSSHATKLIWDS</sequence>
<dbReference type="Proteomes" id="UP000681722">
    <property type="component" value="Unassembled WGS sequence"/>
</dbReference>
<dbReference type="Pfam" id="PF07034">
    <property type="entry name" value="ORC3_N"/>
    <property type="match status" value="1"/>
</dbReference>
<name>A0A813RYN2_9BILA</name>
<evidence type="ECO:0000313" key="2">
    <source>
        <dbReference type="EMBL" id="CAF0787004.1"/>
    </source>
</evidence>
<dbReference type="InterPro" id="IPR020795">
    <property type="entry name" value="ORC3"/>
</dbReference>
<dbReference type="InterPro" id="IPR045667">
    <property type="entry name" value="ORC3_N"/>
</dbReference>
<dbReference type="GO" id="GO:0031261">
    <property type="term" value="C:DNA replication preinitiation complex"/>
    <property type="evidence" value="ECO:0007669"/>
    <property type="project" value="TreeGrafter"/>
</dbReference>
<dbReference type="GO" id="GO:0005664">
    <property type="term" value="C:nuclear origin of replication recognition complex"/>
    <property type="evidence" value="ECO:0007669"/>
    <property type="project" value="InterPro"/>
</dbReference>
<dbReference type="GO" id="GO:0003688">
    <property type="term" value="F:DNA replication origin binding"/>
    <property type="evidence" value="ECO:0007669"/>
    <property type="project" value="TreeGrafter"/>
</dbReference>